<dbReference type="OrthoDB" id="1921697at2"/>
<dbReference type="Proteomes" id="UP000476820">
    <property type="component" value="Unassembled WGS sequence"/>
</dbReference>
<organism evidence="1 4">
    <name type="scientific">Clostridium botulinum</name>
    <dbReference type="NCBI Taxonomy" id="1491"/>
    <lineage>
        <taxon>Bacteria</taxon>
        <taxon>Bacillati</taxon>
        <taxon>Bacillota</taxon>
        <taxon>Clostridia</taxon>
        <taxon>Eubacteriales</taxon>
        <taxon>Clostridiaceae</taxon>
        <taxon>Clostridium</taxon>
    </lineage>
</organism>
<dbReference type="EMBL" id="SWOV01000023">
    <property type="protein sequence ID" value="NFF88175.1"/>
    <property type="molecule type" value="Genomic_DNA"/>
</dbReference>
<evidence type="ECO:0000313" key="2">
    <source>
        <dbReference type="EMBL" id="NFN33815.1"/>
    </source>
</evidence>
<evidence type="ECO:0000313" key="1">
    <source>
        <dbReference type="EMBL" id="NFF88175.1"/>
    </source>
</evidence>
<dbReference type="AlphaFoldDB" id="A0A0M1LJ42"/>
<dbReference type="RefSeq" id="WP_053341954.1">
    <property type="nucleotide sequence ID" value="NZ_LFPA01000048.1"/>
</dbReference>
<sequence>MDEKELLEYLNNDTISPRNDPNIVHKLSVTTVHYMFRNGPVEDMHADGKLSDNDMMNINKFLVNRMAYVFTLLLDSKKLECIKEHCNNEDVDWKLAHATIEYAFFDGIKKNKIPLRKLNKQDINILVDYMEIKLVVILGIILKEEISMIKKYLFVGAFQGLNLDYAVTDNMDFEIFLDMIKPAK</sequence>
<name>A0A0M1LJ42_CLOBO</name>
<proteinExistence type="predicted"/>
<evidence type="ECO:0000313" key="4">
    <source>
        <dbReference type="Proteomes" id="UP000476820"/>
    </source>
</evidence>
<gene>
    <name evidence="1" type="ORF">FC774_09885</name>
    <name evidence="2" type="ORF">FDB51_01450</name>
</gene>
<reference evidence="3 4" key="1">
    <citation type="submission" date="2019-04" db="EMBL/GenBank/DDBJ databases">
        <title>Genome sequencing of Clostridium botulinum Groups I-IV and Clostridium butyricum.</title>
        <authorList>
            <person name="Brunt J."/>
            <person name="Van Vliet A.H.M."/>
            <person name="Stringer S.C."/>
            <person name="Carter A.T."/>
            <person name="Peck M.W."/>
        </authorList>
    </citation>
    <scope>NUCLEOTIDE SEQUENCE [LARGE SCALE GENOMIC DNA]</scope>
    <source>
        <strain evidence="1 4">1605</strain>
        <strain evidence="2 3">CB-K-33E</strain>
    </source>
</reference>
<dbReference type="Proteomes" id="UP000473681">
    <property type="component" value="Unassembled WGS sequence"/>
</dbReference>
<evidence type="ECO:0000313" key="3">
    <source>
        <dbReference type="Proteomes" id="UP000473681"/>
    </source>
</evidence>
<accession>A0A0M1LJ42</accession>
<comment type="caution">
    <text evidence="1">The sequence shown here is derived from an EMBL/GenBank/DDBJ whole genome shotgun (WGS) entry which is preliminary data.</text>
</comment>
<dbReference type="EMBL" id="SWVK01000001">
    <property type="protein sequence ID" value="NFN33815.1"/>
    <property type="molecule type" value="Genomic_DNA"/>
</dbReference>
<protein>
    <submittedName>
        <fullName evidence="1">Uncharacterized protein</fullName>
    </submittedName>
</protein>